<protein>
    <submittedName>
        <fullName evidence="3">Lantibiotic dehydratase</fullName>
    </submittedName>
</protein>
<dbReference type="InterPro" id="IPR006827">
    <property type="entry name" value="Lant_deHydtase_N"/>
</dbReference>
<name>A0ABY2DEP5_9ACTN</name>
<feature type="domain" description="Lantibiotic dehydratase N-terminal" evidence="2">
    <location>
        <begin position="255"/>
        <end position="627"/>
    </location>
</feature>
<dbReference type="Pfam" id="PF04738">
    <property type="entry name" value="Lant_dehydr_N"/>
    <property type="match status" value="2"/>
</dbReference>
<accession>A0ABY2DEP5</accession>
<evidence type="ECO:0000313" key="3">
    <source>
        <dbReference type="EMBL" id="TDB88605.1"/>
    </source>
</evidence>
<feature type="non-terminal residue" evidence="3">
    <location>
        <position position="682"/>
    </location>
</feature>
<keyword evidence="4" id="KW-1185">Reference proteome</keyword>
<comment type="caution">
    <text evidence="3">The sequence shown here is derived from an EMBL/GenBank/DDBJ whole genome shotgun (WGS) entry which is preliminary data.</text>
</comment>
<organism evidence="3 4">
    <name type="scientific">Micromonospora fluostatini</name>
    <dbReference type="NCBI Taxonomy" id="1629071"/>
    <lineage>
        <taxon>Bacteria</taxon>
        <taxon>Bacillati</taxon>
        <taxon>Actinomycetota</taxon>
        <taxon>Actinomycetes</taxon>
        <taxon>Micromonosporales</taxon>
        <taxon>Micromonosporaceae</taxon>
        <taxon>Micromonospora</taxon>
    </lineage>
</organism>
<proteinExistence type="predicted"/>
<evidence type="ECO:0000313" key="4">
    <source>
        <dbReference type="Proteomes" id="UP000295626"/>
    </source>
</evidence>
<feature type="compositionally biased region" description="Low complexity" evidence="1">
    <location>
        <begin position="673"/>
        <end position="682"/>
    </location>
</feature>
<evidence type="ECO:0000259" key="2">
    <source>
        <dbReference type="Pfam" id="PF04738"/>
    </source>
</evidence>
<feature type="region of interest" description="Disordered" evidence="1">
    <location>
        <begin position="663"/>
        <end position="682"/>
    </location>
</feature>
<sequence length="682" mass="74566">MFPTPGAALVRVAAYPDGLVLPAWPDLTVDRPEQWRDWLSTVWALPGFAAAVAGATPQLAAQITRAVTGVSVPLDRLRRLVESAVRYLLRWTTRATPFGTFAGVAPVEFGDRAAVRWGEAHRAVVRPDGQLVAEHTARVERNLTVLRGVAVVTNAVGYQRGDVWVLPCARADDDRRWDTEVRLTRPVRAAIHAASTPVMFSEVAARVAGRVSASMEVAERMLASLVDAGVLLSAVRPAMTVTDPAAHLARHSPLPDSGSRVAVDLRVDVSVTLPPAVLQEASRAASTLVAVAPPPAGWAEYHRAFIDRWGPGAAVPLREVLHVLGFPAGYRGSARRVPGVFTRRDRLLAQLAQRAALDGCAEVVLDDELIGLLRAGDDRPPIPHTELRFTLAAATPQDLDRGDFTLTVASGARHAGVSAGRFGHLLTPDELSAFQRVYQNLPTALPDADPVQVSGPPLDARLASVARTPEVLPVLPVGDFHPDPPCEVADLAVAGDGQRLWLVSRSTGRTVEPLLLNSVLLPALQQPLMRFLTEIWAAWSAPCSRFDWGHAHDLPFLPRLRRGRSVLHPARWTVPRSALPRAAPWRQWYHAWQRYRERQRIPDDVLIGDNDTHLRLDQNDTTHLAVLRRHLDRHDRTVVTEAPGPAGWIGGRPTELLLTLTHRGSTTRPPRPARTATARQHR</sequence>
<gene>
    <name evidence="3" type="ORF">E1091_15180</name>
</gene>
<reference evidence="3 4" key="1">
    <citation type="submission" date="2019-02" db="EMBL/GenBank/DDBJ databases">
        <title>Draft genome sequences of novel Actinobacteria.</title>
        <authorList>
            <person name="Sahin N."/>
            <person name="Ay H."/>
            <person name="Saygin H."/>
        </authorList>
    </citation>
    <scope>NUCLEOTIDE SEQUENCE [LARGE SCALE GENOMIC DNA]</scope>
    <source>
        <strain evidence="3 4">JCM 30529</strain>
    </source>
</reference>
<dbReference type="EMBL" id="SMKE01000627">
    <property type="protein sequence ID" value="TDB88605.1"/>
    <property type="molecule type" value="Genomic_DNA"/>
</dbReference>
<dbReference type="Proteomes" id="UP000295626">
    <property type="component" value="Unassembled WGS sequence"/>
</dbReference>
<feature type="domain" description="Lantibiotic dehydratase N-terminal" evidence="2">
    <location>
        <begin position="46"/>
        <end position="250"/>
    </location>
</feature>
<evidence type="ECO:0000256" key="1">
    <source>
        <dbReference type="SAM" id="MobiDB-lite"/>
    </source>
</evidence>